<evidence type="ECO:0000313" key="12">
    <source>
        <dbReference type="Proteomes" id="UP001562425"/>
    </source>
</evidence>
<evidence type="ECO:0000256" key="6">
    <source>
        <dbReference type="ARBA" id="ARBA00023157"/>
    </source>
</evidence>
<dbReference type="Pfam" id="PF00578">
    <property type="entry name" value="AhpC-TSA"/>
    <property type="match status" value="1"/>
</dbReference>
<keyword evidence="3" id="KW-0575">Peroxidase</keyword>
<reference evidence="11 12" key="1">
    <citation type="submission" date="2024-05" db="EMBL/GenBank/DDBJ databases">
        <title>Culex pipiens pipiens assembly and annotation.</title>
        <authorList>
            <person name="Alout H."/>
            <person name="Durand T."/>
        </authorList>
    </citation>
    <scope>NUCLEOTIDE SEQUENCE [LARGE SCALE GENOMIC DNA]</scope>
    <source>
        <strain evidence="11">HA-2024</strain>
        <tissue evidence="11">Whole body</tissue>
    </source>
</reference>
<evidence type="ECO:0000256" key="2">
    <source>
        <dbReference type="ARBA" id="ARBA00013017"/>
    </source>
</evidence>
<keyword evidence="6" id="KW-1015">Disulfide bond</keyword>
<dbReference type="Pfam" id="PF10417">
    <property type="entry name" value="1-cysPrx_C"/>
    <property type="match status" value="1"/>
</dbReference>
<evidence type="ECO:0000256" key="7">
    <source>
        <dbReference type="ARBA" id="ARBA00023284"/>
    </source>
</evidence>
<dbReference type="GO" id="GO:0019725">
    <property type="term" value="P:cellular homeostasis"/>
    <property type="evidence" value="ECO:0007669"/>
    <property type="project" value="UniProtKB-ARBA"/>
</dbReference>
<dbReference type="FunFam" id="3.40.30.10:FF:000003">
    <property type="entry name" value="Peroxiredoxin 1"/>
    <property type="match status" value="1"/>
</dbReference>
<evidence type="ECO:0000256" key="9">
    <source>
        <dbReference type="SAM" id="MobiDB-lite"/>
    </source>
</evidence>
<dbReference type="CDD" id="cd03015">
    <property type="entry name" value="PRX_Typ2cys"/>
    <property type="match status" value="1"/>
</dbReference>
<dbReference type="EMBL" id="JBEHCU010007849">
    <property type="protein sequence ID" value="KAL1391529.1"/>
    <property type="molecule type" value="Genomic_DNA"/>
</dbReference>
<evidence type="ECO:0000256" key="1">
    <source>
        <dbReference type="ARBA" id="ARBA00009796"/>
    </source>
</evidence>
<feature type="domain" description="Thioredoxin" evidence="10">
    <location>
        <begin position="44"/>
        <end position="202"/>
    </location>
</feature>
<evidence type="ECO:0000313" key="11">
    <source>
        <dbReference type="EMBL" id="KAL1391529.1"/>
    </source>
</evidence>
<evidence type="ECO:0000256" key="8">
    <source>
        <dbReference type="ARBA" id="ARBA00049091"/>
    </source>
</evidence>
<dbReference type="InterPro" id="IPR050217">
    <property type="entry name" value="Peroxiredoxin"/>
</dbReference>
<dbReference type="InterPro" id="IPR013766">
    <property type="entry name" value="Thioredoxin_domain"/>
</dbReference>
<keyword evidence="4" id="KW-0049">Antioxidant</keyword>
<dbReference type="PROSITE" id="PS51352">
    <property type="entry name" value="THIOREDOXIN_2"/>
    <property type="match status" value="1"/>
</dbReference>
<evidence type="ECO:0000256" key="3">
    <source>
        <dbReference type="ARBA" id="ARBA00022559"/>
    </source>
</evidence>
<dbReference type="PANTHER" id="PTHR10681:SF163">
    <property type="entry name" value="AT16346P-RELATED"/>
    <property type="match status" value="1"/>
</dbReference>
<accession>A0ABD1D2S9</accession>
<dbReference type="Proteomes" id="UP001562425">
    <property type="component" value="Unassembled WGS sequence"/>
</dbReference>
<keyword evidence="7" id="KW-0676">Redox-active center</keyword>
<dbReference type="Gene3D" id="3.40.30.10">
    <property type="entry name" value="Glutaredoxin"/>
    <property type="match status" value="1"/>
</dbReference>
<dbReference type="EC" id="1.11.1.24" evidence="2"/>
<comment type="similarity">
    <text evidence="1">Belongs to the peroxiredoxin family. AhpC/Prx1 subfamily.</text>
</comment>
<dbReference type="AlphaFoldDB" id="A0ABD1D2S9"/>
<dbReference type="GO" id="GO:0008340">
    <property type="term" value="P:determination of adult lifespan"/>
    <property type="evidence" value="ECO:0007669"/>
    <property type="project" value="UniProtKB-ARBA"/>
</dbReference>
<dbReference type="SUPFAM" id="SSF52833">
    <property type="entry name" value="Thioredoxin-like"/>
    <property type="match status" value="1"/>
</dbReference>
<dbReference type="InterPro" id="IPR000866">
    <property type="entry name" value="AhpC/TSA"/>
</dbReference>
<organism evidence="11 12">
    <name type="scientific">Culex pipiens pipiens</name>
    <name type="common">Northern house mosquito</name>
    <dbReference type="NCBI Taxonomy" id="38569"/>
    <lineage>
        <taxon>Eukaryota</taxon>
        <taxon>Metazoa</taxon>
        <taxon>Ecdysozoa</taxon>
        <taxon>Arthropoda</taxon>
        <taxon>Hexapoda</taxon>
        <taxon>Insecta</taxon>
        <taxon>Pterygota</taxon>
        <taxon>Neoptera</taxon>
        <taxon>Endopterygota</taxon>
        <taxon>Diptera</taxon>
        <taxon>Nematocera</taxon>
        <taxon>Culicoidea</taxon>
        <taxon>Culicidae</taxon>
        <taxon>Culicinae</taxon>
        <taxon>Culicini</taxon>
        <taxon>Culex</taxon>
        <taxon>Culex</taxon>
    </lineage>
</organism>
<dbReference type="GO" id="GO:0140824">
    <property type="term" value="F:thioredoxin-dependent peroxiredoxin activity"/>
    <property type="evidence" value="ECO:0007669"/>
    <property type="project" value="UniProtKB-EC"/>
</dbReference>
<sequence length="236" mass="26520">MFFSIQLCPARFWRSQKPVISNHLNLSRVHPSPEVLLSYIMPVPELQKPAPKFSGTAVVKGAFQEIKLEDYAGKYVVLFFYPLDFTFVCPTEIIAFSDRANEFEKINCALIGCSTDSHFTHLAWTNTPRKEGGVGALDIPLLADKSMKIARDYGVLQEESGVTFRGLFIIDGQQNLRQITINDLPVGRSVDEVLRLVQAFQFTDEHGEVCPANWKPGQKTMKADPEKSKEYFGSAN</sequence>
<dbReference type="InterPro" id="IPR019479">
    <property type="entry name" value="Peroxiredoxin_C"/>
</dbReference>
<evidence type="ECO:0000259" key="10">
    <source>
        <dbReference type="PROSITE" id="PS51352"/>
    </source>
</evidence>
<protein>
    <recommendedName>
        <fullName evidence="2">thioredoxin-dependent peroxiredoxin</fullName>
        <ecNumber evidence="2">1.11.1.24</ecNumber>
    </recommendedName>
</protein>
<keyword evidence="5" id="KW-0560">Oxidoreductase</keyword>
<evidence type="ECO:0000256" key="5">
    <source>
        <dbReference type="ARBA" id="ARBA00023002"/>
    </source>
</evidence>
<comment type="caution">
    <text evidence="11">The sequence shown here is derived from an EMBL/GenBank/DDBJ whole genome shotgun (WGS) entry which is preliminary data.</text>
</comment>
<feature type="compositionally biased region" description="Basic and acidic residues" evidence="9">
    <location>
        <begin position="221"/>
        <end position="230"/>
    </location>
</feature>
<comment type="catalytic activity">
    <reaction evidence="8">
        <text>a hydroperoxide + [thioredoxin]-dithiol = an alcohol + [thioredoxin]-disulfide + H2O</text>
        <dbReference type="Rhea" id="RHEA:62620"/>
        <dbReference type="Rhea" id="RHEA-COMP:10698"/>
        <dbReference type="Rhea" id="RHEA-COMP:10700"/>
        <dbReference type="ChEBI" id="CHEBI:15377"/>
        <dbReference type="ChEBI" id="CHEBI:29950"/>
        <dbReference type="ChEBI" id="CHEBI:30879"/>
        <dbReference type="ChEBI" id="CHEBI:35924"/>
        <dbReference type="ChEBI" id="CHEBI:50058"/>
        <dbReference type="EC" id="1.11.1.24"/>
    </reaction>
</comment>
<keyword evidence="12" id="KW-1185">Reference proteome</keyword>
<dbReference type="PANTHER" id="PTHR10681">
    <property type="entry name" value="THIOREDOXIN PEROXIDASE"/>
    <property type="match status" value="1"/>
</dbReference>
<dbReference type="InterPro" id="IPR036249">
    <property type="entry name" value="Thioredoxin-like_sf"/>
</dbReference>
<evidence type="ECO:0000256" key="4">
    <source>
        <dbReference type="ARBA" id="ARBA00022862"/>
    </source>
</evidence>
<feature type="region of interest" description="Disordered" evidence="9">
    <location>
        <begin position="214"/>
        <end position="236"/>
    </location>
</feature>
<proteinExistence type="inferred from homology"/>
<gene>
    <name evidence="11" type="ORF">pipiens_003152</name>
</gene>
<name>A0ABD1D2S9_CULPP</name>
<dbReference type="GO" id="GO:0042744">
    <property type="term" value="P:hydrogen peroxide catabolic process"/>
    <property type="evidence" value="ECO:0007669"/>
    <property type="project" value="UniProtKB-ARBA"/>
</dbReference>